<feature type="transmembrane region" description="Helical" evidence="1">
    <location>
        <begin position="283"/>
        <end position="305"/>
    </location>
</feature>
<keyword evidence="1" id="KW-0472">Membrane</keyword>
<dbReference type="AlphaFoldDB" id="A0A5C3NH13"/>
<feature type="transmembrane region" description="Helical" evidence="1">
    <location>
        <begin position="394"/>
        <end position="414"/>
    </location>
</feature>
<dbReference type="OrthoDB" id="2688021at2759"/>
<dbReference type="EMBL" id="ML213504">
    <property type="protein sequence ID" value="TFK56197.1"/>
    <property type="molecule type" value="Genomic_DNA"/>
</dbReference>
<feature type="transmembrane region" description="Helical" evidence="1">
    <location>
        <begin position="426"/>
        <end position="444"/>
    </location>
</feature>
<dbReference type="STRING" id="5364.A0A5C3NH13"/>
<keyword evidence="1" id="KW-0812">Transmembrane</keyword>
<keyword evidence="3" id="KW-1185">Reference proteome</keyword>
<feature type="transmembrane region" description="Helical" evidence="1">
    <location>
        <begin position="39"/>
        <end position="65"/>
    </location>
</feature>
<sequence length="517" mass="57378">MPNRFRLLLHGKKCVRSEEGRHLIPPAEASVKPGSRFPLTWILTVIGLIVSAVFSVACLGLGIVMRHTTLPLPLPPQLGTRSDGNIRLRLQIPFLREFILLCLNLTFVKFAVWSVASAHETTLKWSLAREKDHCSQQRRLEFKSNLRFLQSSYKWYSANGLIANTIMAVCLAVTYASSSMILLGVEDTTHGYDTVMSYLPPLVLGLAILLQVIIATIGLCTTDVPTWSQSPLATARVMVEKGYLTRRPGRCMHSLWDRYNDGSAEPKEKQPTAWHSHPQVRTFVLDIWMSVGAGYYWCFIMWAMAKSSSQATYSSRNPIMDFGWMGEAPTSGMLWGLGVLVGFQGGIITNALTMTGMLVSVSRDETLWKEAGSEKGADENPGVIKMFFTNWQCLAVHIAEPIFHWAFGLAVNVYADVGFRVKPLQVLFISVLGTAGVGLITLVARFHPTTTRQPSTYGHLQTLVDLVDVWGPKIYWGHKPNQPGWEGKLHAGTSASQSDVQRPVPLGEYGDKAVLRC</sequence>
<reference evidence="2 3" key="1">
    <citation type="journal article" date="2019" name="Nat. Ecol. Evol.">
        <title>Megaphylogeny resolves global patterns of mushroom evolution.</title>
        <authorList>
            <person name="Varga T."/>
            <person name="Krizsan K."/>
            <person name="Foldi C."/>
            <person name="Dima B."/>
            <person name="Sanchez-Garcia M."/>
            <person name="Sanchez-Ramirez S."/>
            <person name="Szollosi G.J."/>
            <person name="Szarkandi J.G."/>
            <person name="Papp V."/>
            <person name="Albert L."/>
            <person name="Andreopoulos W."/>
            <person name="Angelini C."/>
            <person name="Antonin V."/>
            <person name="Barry K.W."/>
            <person name="Bougher N.L."/>
            <person name="Buchanan P."/>
            <person name="Buyck B."/>
            <person name="Bense V."/>
            <person name="Catcheside P."/>
            <person name="Chovatia M."/>
            <person name="Cooper J."/>
            <person name="Damon W."/>
            <person name="Desjardin D."/>
            <person name="Finy P."/>
            <person name="Geml J."/>
            <person name="Haridas S."/>
            <person name="Hughes K."/>
            <person name="Justo A."/>
            <person name="Karasinski D."/>
            <person name="Kautmanova I."/>
            <person name="Kiss B."/>
            <person name="Kocsube S."/>
            <person name="Kotiranta H."/>
            <person name="LaButti K.M."/>
            <person name="Lechner B.E."/>
            <person name="Liimatainen K."/>
            <person name="Lipzen A."/>
            <person name="Lukacs Z."/>
            <person name="Mihaltcheva S."/>
            <person name="Morgado L.N."/>
            <person name="Niskanen T."/>
            <person name="Noordeloos M.E."/>
            <person name="Ohm R.A."/>
            <person name="Ortiz-Santana B."/>
            <person name="Ovrebo C."/>
            <person name="Racz N."/>
            <person name="Riley R."/>
            <person name="Savchenko A."/>
            <person name="Shiryaev A."/>
            <person name="Soop K."/>
            <person name="Spirin V."/>
            <person name="Szebenyi C."/>
            <person name="Tomsovsky M."/>
            <person name="Tulloss R.E."/>
            <person name="Uehling J."/>
            <person name="Grigoriev I.V."/>
            <person name="Vagvolgyi C."/>
            <person name="Papp T."/>
            <person name="Martin F.M."/>
            <person name="Miettinen O."/>
            <person name="Hibbett D.S."/>
            <person name="Nagy L.G."/>
        </authorList>
    </citation>
    <scope>NUCLEOTIDE SEQUENCE [LARGE SCALE GENOMIC DNA]</scope>
    <source>
        <strain evidence="2 3">OMC1185</strain>
    </source>
</reference>
<keyword evidence="1" id="KW-1133">Transmembrane helix</keyword>
<feature type="transmembrane region" description="Helical" evidence="1">
    <location>
        <begin position="156"/>
        <end position="178"/>
    </location>
</feature>
<name>A0A5C3NH13_9AGAM</name>
<evidence type="ECO:0000256" key="1">
    <source>
        <dbReference type="SAM" id="Phobius"/>
    </source>
</evidence>
<organism evidence="2 3">
    <name type="scientific">Heliocybe sulcata</name>
    <dbReference type="NCBI Taxonomy" id="5364"/>
    <lineage>
        <taxon>Eukaryota</taxon>
        <taxon>Fungi</taxon>
        <taxon>Dikarya</taxon>
        <taxon>Basidiomycota</taxon>
        <taxon>Agaricomycotina</taxon>
        <taxon>Agaricomycetes</taxon>
        <taxon>Gloeophyllales</taxon>
        <taxon>Gloeophyllaceae</taxon>
        <taxon>Heliocybe</taxon>
    </lineage>
</organism>
<feature type="transmembrane region" description="Helical" evidence="1">
    <location>
        <begin position="198"/>
        <end position="220"/>
    </location>
</feature>
<evidence type="ECO:0000313" key="2">
    <source>
        <dbReference type="EMBL" id="TFK56197.1"/>
    </source>
</evidence>
<gene>
    <name evidence="2" type="ORF">OE88DRAFT_719863</name>
</gene>
<accession>A0A5C3NH13</accession>
<proteinExistence type="predicted"/>
<protein>
    <submittedName>
        <fullName evidence="2">Uncharacterized protein</fullName>
    </submittedName>
</protein>
<evidence type="ECO:0000313" key="3">
    <source>
        <dbReference type="Proteomes" id="UP000305948"/>
    </source>
</evidence>
<dbReference type="Proteomes" id="UP000305948">
    <property type="component" value="Unassembled WGS sequence"/>
</dbReference>
<feature type="transmembrane region" description="Helical" evidence="1">
    <location>
        <begin position="334"/>
        <end position="359"/>
    </location>
</feature>